<keyword evidence="5 7" id="KW-0472">Membrane</keyword>
<dbReference type="GeneID" id="103126024"/>
<evidence type="ECO:0000256" key="5">
    <source>
        <dbReference type="ARBA" id="ARBA00023136"/>
    </source>
</evidence>
<feature type="transmembrane region" description="Helical" evidence="7">
    <location>
        <begin position="132"/>
        <end position="152"/>
    </location>
</feature>
<evidence type="ECO:0000313" key="12">
    <source>
        <dbReference type="RefSeq" id="XP_060040602.1"/>
    </source>
</evidence>
<dbReference type="RefSeq" id="XP_060040601.1">
    <property type="nucleotide sequence ID" value="XM_060184618.1"/>
</dbReference>
<gene>
    <name evidence="11 12 13" type="primary">TRPM2</name>
</gene>
<dbReference type="PANTHER" id="PTHR13800">
    <property type="entry name" value="TRANSIENT RECEPTOR POTENTIAL CATION CHANNEL, SUBFAMILY M, MEMBER 6"/>
    <property type="match status" value="1"/>
</dbReference>
<dbReference type="InterPro" id="IPR057366">
    <property type="entry name" value="TRPM-like"/>
</dbReference>
<keyword evidence="4 7" id="KW-1133">Transmembrane helix</keyword>
<reference evidence="11 12" key="1">
    <citation type="submission" date="2025-05" db="UniProtKB">
        <authorList>
            <consortium name="RefSeq"/>
        </authorList>
    </citation>
    <scope>IDENTIFICATION</scope>
</reference>
<dbReference type="InterPro" id="IPR050927">
    <property type="entry name" value="TRPM"/>
</dbReference>
<sequence>MHDLLIWAIVQNHRELAEIIWAQSRDSIAAGLACSRMLRELAREGLDAKRLDATRALANEFESKAIGVFTECCREDREQAEKLLTRVSEAWGGSTCLQLALDAGAMQFMAQGGVQAYLTKVWWGELQEDTGLWRVALCLLTFPLLCTSLVTFRDSKLRSASSLRRVRAFFNAPVVTFLLNILSYFAFLCLFAYVLMVDFQPTPSWSERFIYLWVFSLVCEELRQLFYSPDGSGLAKRASVYFGDFWNKLDVTAILLFVAGLACRLLPALLYSGRVLLALDFILLCLRLLHIFTVSRMLGPKIIILKRMMKDIFFFLLLLAVWVVSFGVAKQAILIHNESRTDWLFRGVLYHSYLTIFGQIPPYIDGVDFDPDHCSPDGSDPYKPKCPESDPSLGEPAFPQWLTVTLLCLHLLVTNILLLNLLIAMFNYTFQEVQECTDQVWKFQRLHLIQEYQARPPAPPPFILLGHLQLLFLRLVLKVPPQRHRQFNNKLVETEEAPLLSWEAYLKEHYLHGLQSQRQQSLEQRVRDIGDKVDAMMDLLEVERGRRWGSSEQRPASLEEQVARASGVLLRITQTLRSAGLVSEGDVPCLAPRKGPEEQEQEQDPALESRLLEEDPTDTHHISARQLLYPSSSVERFPVPNEKVPWEEEFLIYNPSFYTAEKSGPVDPDGSNRALLGQILYNAVDGAVDRRSFHGPYEVQDGLPRNPRGRTGLQGRGALSRFGPNHKLQPVVTRWRRNQDGVICRRNFRKVLEVLLLTSQQSEPWALPGGSQDPGEMLPQKFKAVIPGELHKAFGNLLDQGTQVYRGYVDHPRNTDNAWVEMVAVSIHFSSQNDETLWKLNQYLKGLSDPPGGKRNVEVCWQLVDKHIPLYPDHKAILRKVATHYEAHY</sequence>
<feature type="domain" description="TRPM-like" evidence="9">
    <location>
        <begin position="2"/>
        <end position="111"/>
    </location>
</feature>
<feature type="transmembrane region" description="Helical" evidence="7">
    <location>
        <begin position="249"/>
        <end position="269"/>
    </location>
</feature>
<keyword evidence="10" id="KW-1185">Reference proteome</keyword>
<dbReference type="RefSeq" id="XP_060040603.1">
    <property type="nucleotide sequence ID" value="XM_060184620.1"/>
</dbReference>
<feature type="transmembrane region" description="Helical" evidence="7">
    <location>
        <begin position="401"/>
        <end position="423"/>
    </location>
</feature>
<dbReference type="InterPro" id="IPR015797">
    <property type="entry name" value="NUDIX_hydrolase-like_dom_sf"/>
</dbReference>
<evidence type="ECO:0000259" key="9">
    <source>
        <dbReference type="Pfam" id="PF25508"/>
    </source>
</evidence>
<evidence type="ECO:0000256" key="4">
    <source>
        <dbReference type="ARBA" id="ARBA00022989"/>
    </source>
</evidence>
<comment type="subcellular location">
    <subcellularLocation>
        <location evidence="1">Cell membrane</location>
        <topology evidence="1">Multi-pass membrane protein</topology>
    </subcellularLocation>
</comment>
<proteinExistence type="predicted"/>
<accession>A0ABM3WVM8</accession>
<dbReference type="Gene3D" id="3.90.79.10">
    <property type="entry name" value="Nucleoside Triphosphate Pyrophosphohydrolase"/>
    <property type="match status" value="1"/>
</dbReference>
<evidence type="ECO:0000256" key="3">
    <source>
        <dbReference type="ARBA" id="ARBA00022692"/>
    </source>
</evidence>
<dbReference type="Pfam" id="PF25508">
    <property type="entry name" value="TRPM2"/>
    <property type="match status" value="1"/>
</dbReference>
<evidence type="ECO:0000256" key="6">
    <source>
        <dbReference type="SAM" id="MobiDB-lite"/>
    </source>
</evidence>
<feature type="region of interest" description="Disordered" evidence="6">
    <location>
        <begin position="586"/>
        <end position="606"/>
    </location>
</feature>
<evidence type="ECO:0000259" key="8">
    <source>
        <dbReference type="Pfam" id="PF00520"/>
    </source>
</evidence>
<dbReference type="CDD" id="cd03670">
    <property type="entry name" value="NUDIX_ADPRase_Nudt9"/>
    <property type="match status" value="1"/>
</dbReference>
<dbReference type="Pfam" id="PF00520">
    <property type="entry name" value="Ion_trans"/>
    <property type="match status" value="1"/>
</dbReference>
<keyword evidence="3 7" id="KW-0812">Transmembrane</keyword>
<dbReference type="RefSeq" id="XP_060040602.1">
    <property type="nucleotide sequence ID" value="XM_060184619.1"/>
</dbReference>
<evidence type="ECO:0000313" key="11">
    <source>
        <dbReference type="RefSeq" id="XP_060040601.1"/>
    </source>
</evidence>
<feature type="transmembrane region" description="Helical" evidence="7">
    <location>
        <begin position="173"/>
        <end position="197"/>
    </location>
</feature>
<dbReference type="InterPro" id="IPR005821">
    <property type="entry name" value="Ion_trans_dom"/>
</dbReference>
<evidence type="ECO:0000256" key="1">
    <source>
        <dbReference type="ARBA" id="ARBA00004651"/>
    </source>
</evidence>
<dbReference type="PANTHER" id="PTHR13800:SF2">
    <property type="entry name" value="TRANSIENT RECEPTOR POTENTIAL CATION CHANNEL SUBFAMILY M MEMBER 2"/>
    <property type="match status" value="1"/>
</dbReference>
<organism evidence="10 12">
    <name type="scientific">Erinaceus europaeus</name>
    <name type="common">Western European hedgehog</name>
    <dbReference type="NCBI Taxonomy" id="9365"/>
    <lineage>
        <taxon>Eukaryota</taxon>
        <taxon>Metazoa</taxon>
        <taxon>Chordata</taxon>
        <taxon>Craniata</taxon>
        <taxon>Vertebrata</taxon>
        <taxon>Euteleostomi</taxon>
        <taxon>Mammalia</taxon>
        <taxon>Eutheria</taxon>
        <taxon>Laurasiatheria</taxon>
        <taxon>Eulipotyphla</taxon>
        <taxon>Erinaceidae</taxon>
        <taxon>Erinaceinae</taxon>
        <taxon>Erinaceus</taxon>
    </lineage>
</organism>
<keyword evidence="11 12" id="KW-0675">Receptor</keyword>
<dbReference type="SUPFAM" id="SSF55811">
    <property type="entry name" value="Nudix"/>
    <property type="match status" value="1"/>
</dbReference>
<feature type="domain" description="Ion transport" evidence="8">
    <location>
        <begin position="185"/>
        <end position="435"/>
    </location>
</feature>
<evidence type="ECO:0000313" key="13">
    <source>
        <dbReference type="RefSeq" id="XP_060040603.1"/>
    </source>
</evidence>
<evidence type="ECO:0000256" key="7">
    <source>
        <dbReference type="SAM" id="Phobius"/>
    </source>
</evidence>
<protein>
    <submittedName>
        <fullName evidence="11 12">Transient receptor potential cation channel subfamily M member 2 isoform X1</fullName>
    </submittedName>
</protein>
<name>A0ABM3WVM8_ERIEU</name>
<dbReference type="Pfam" id="PF25969">
    <property type="entry name" value="NUDT9_N"/>
    <property type="match status" value="1"/>
</dbReference>
<feature type="transmembrane region" description="Helical" evidence="7">
    <location>
        <begin position="312"/>
        <end position="335"/>
    </location>
</feature>
<dbReference type="Proteomes" id="UP001652624">
    <property type="component" value="Unplaced"/>
</dbReference>
<evidence type="ECO:0000313" key="10">
    <source>
        <dbReference type="Proteomes" id="UP001652624"/>
    </source>
</evidence>
<keyword evidence="2" id="KW-1003">Cell membrane</keyword>
<evidence type="ECO:0000256" key="2">
    <source>
        <dbReference type="ARBA" id="ARBA00022475"/>
    </source>
</evidence>